<comment type="caution">
    <text evidence="1">The sequence shown here is derived from an EMBL/GenBank/DDBJ whole genome shotgun (WGS) entry which is preliminary data.</text>
</comment>
<proteinExistence type="predicted"/>
<name>A0A8H6GCE8_FUSOX</name>
<reference evidence="1 2" key="1">
    <citation type="journal article" date="2020" name="bioRxiv">
        <title>A chromosome-scale genome assembly for the Fusarium oxysporum strain Fo5176 to establish a model Arabidopsis-fungal pathosystem.</title>
        <authorList>
            <person name="Fokkens L."/>
            <person name="Guo L."/>
            <person name="Dora S."/>
            <person name="Wang B."/>
            <person name="Ye K."/>
            <person name="Sanchez-Rodriguez C."/>
            <person name="Croll D."/>
        </authorList>
    </citation>
    <scope>NUCLEOTIDE SEQUENCE [LARGE SCALE GENOMIC DNA]</scope>
    <source>
        <strain evidence="1 2">Fo5176</strain>
    </source>
</reference>
<dbReference type="AlphaFoldDB" id="A0A8H6GCE8"/>
<sequence>MNRDASLEERLLSSSPDQVVGVAPEAPMEATYYRPYLLRDIGGYYVRAKSTRKSNPGHPEARSPGVIRAKAYNCSKELFGVMFSDYQLFSSGFSAASRLWRRDAEGPGRHGSKSPACICLAAQPLPHPGCVGR</sequence>
<organism evidence="1 2">
    <name type="scientific">Fusarium oxysporum f. sp. conglutinans</name>
    <dbReference type="NCBI Taxonomy" id="100902"/>
    <lineage>
        <taxon>Eukaryota</taxon>
        <taxon>Fungi</taxon>
        <taxon>Dikarya</taxon>
        <taxon>Ascomycota</taxon>
        <taxon>Pezizomycotina</taxon>
        <taxon>Sordariomycetes</taxon>
        <taxon>Hypocreomycetidae</taxon>
        <taxon>Hypocreales</taxon>
        <taxon>Nectriaceae</taxon>
        <taxon>Fusarium</taxon>
        <taxon>Fusarium oxysporum species complex</taxon>
    </lineage>
</organism>
<evidence type="ECO:0000313" key="2">
    <source>
        <dbReference type="Proteomes" id="UP000593570"/>
    </source>
</evidence>
<evidence type="ECO:0000313" key="1">
    <source>
        <dbReference type="EMBL" id="KAF6515533.1"/>
    </source>
</evidence>
<dbReference type="Proteomes" id="UP000593570">
    <property type="component" value="Unassembled WGS sequence"/>
</dbReference>
<accession>A0A8H6GCE8</accession>
<protein>
    <submittedName>
        <fullName evidence="1">Uncharacterized protein</fullName>
    </submittedName>
</protein>
<dbReference type="EMBL" id="JACDXP010000014">
    <property type="protein sequence ID" value="KAF6515533.1"/>
    <property type="molecule type" value="Genomic_DNA"/>
</dbReference>
<gene>
    <name evidence="1" type="ORF">HZS61_005439</name>
</gene>